<keyword evidence="2" id="KW-1185">Reference proteome</keyword>
<dbReference type="Proteomes" id="UP000291301">
    <property type="component" value="Unassembled WGS sequence"/>
</dbReference>
<accession>A0A4R0PG71</accession>
<comment type="caution">
    <text evidence="1">The sequence shown here is derived from an EMBL/GenBank/DDBJ whole genome shotgun (WGS) entry which is preliminary data.</text>
</comment>
<organism evidence="1 2">
    <name type="scientific">Oricola cellulosilytica</name>
    <dbReference type="NCBI Taxonomy" id="1429082"/>
    <lineage>
        <taxon>Bacteria</taxon>
        <taxon>Pseudomonadati</taxon>
        <taxon>Pseudomonadota</taxon>
        <taxon>Alphaproteobacteria</taxon>
        <taxon>Hyphomicrobiales</taxon>
        <taxon>Ahrensiaceae</taxon>
        <taxon>Oricola</taxon>
    </lineage>
</organism>
<dbReference type="RefSeq" id="WP_131564640.1">
    <property type="nucleotide sequence ID" value="NZ_JAINFK010000001.1"/>
</dbReference>
<gene>
    <name evidence="1" type="ORF">E0D97_01205</name>
</gene>
<evidence type="ECO:0000313" key="2">
    <source>
        <dbReference type="Proteomes" id="UP000291301"/>
    </source>
</evidence>
<reference evidence="1 2" key="1">
    <citation type="journal article" date="2015" name="Antonie Van Leeuwenhoek">
        <title>Oricola cellulosilytica gen. nov., sp. nov., a cellulose-degrading bacterium of the family Phyllobacteriaceae isolated from surface seashore water, and emended descriptions of Mesorhizobium loti and Phyllobacterium myrsinacearum.</title>
        <authorList>
            <person name="Hameed A."/>
            <person name="Shahina M."/>
            <person name="Lai W.A."/>
            <person name="Lin S.Y."/>
            <person name="Young L.S."/>
            <person name="Liu Y.C."/>
            <person name="Hsu Y.H."/>
            <person name="Young C.C."/>
        </authorList>
    </citation>
    <scope>NUCLEOTIDE SEQUENCE [LARGE SCALE GENOMIC DNA]</scope>
    <source>
        <strain evidence="1 2">KCTC 52183</strain>
    </source>
</reference>
<dbReference type="AlphaFoldDB" id="A0A4R0PG71"/>
<name>A0A4R0PG71_9HYPH</name>
<sequence>MRNEFHGFVVEPDEMTRIKADFEEVWSSLKGRASTANGDEAQMRAGLARIMINLVQEDMSAEKLRETAEQLFVERHQGSAAGGDRF</sequence>
<protein>
    <submittedName>
        <fullName evidence="1">Uncharacterized protein</fullName>
    </submittedName>
</protein>
<dbReference type="EMBL" id="SJST01000001">
    <property type="protein sequence ID" value="TCD16088.1"/>
    <property type="molecule type" value="Genomic_DNA"/>
</dbReference>
<evidence type="ECO:0000313" key="1">
    <source>
        <dbReference type="EMBL" id="TCD16088.1"/>
    </source>
</evidence>
<proteinExistence type="predicted"/>